<evidence type="ECO:0000313" key="3">
    <source>
        <dbReference type="EMBL" id="SPF76634.1"/>
    </source>
</evidence>
<dbReference type="OrthoDB" id="7173339at2"/>
<accession>A0A2R8AL64</accession>
<keyword evidence="1" id="KW-1133">Transmembrane helix</keyword>
<evidence type="ECO:0000259" key="2">
    <source>
        <dbReference type="Pfam" id="PF09976"/>
    </source>
</evidence>
<proteinExistence type="predicted"/>
<keyword evidence="4" id="KW-1185">Reference proteome</keyword>
<evidence type="ECO:0000313" key="4">
    <source>
        <dbReference type="Proteomes" id="UP000244911"/>
    </source>
</evidence>
<keyword evidence="1" id="KW-0812">Transmembrane</keyword>
<gene>
    <name evidence="3" type="ORF">ALP8811_01643</name>
</gene>
<feature type="domain" description="Ancillary SecYEG translocon subunit/Cell division coordinator CpoB TPR" evidence="2">
    <location>
        <begin position="29"/>
        <end position="147"/>
    </location>
</feature>
<dbReference type="RefSeq" id="WP_108856618.1">
    <property type="nucleotide sequence ID" value="NZ_OMOI01000001.1"/>
</dbReference>
<name>A0A2R8AL64_9RHOB</name>
<dbReference type="AlphaFoldDB" id="A0A2R8AL64"/>
<sequence>MSDTDSFIDEVSEEVRRDKLYTMMRRYGWIAVVAVVAVVGGAAYNEWRKASAQSAAQAFGDAILEAEGIEDPQQRIAALQGVAGAGEQNAVLNLLLAGDDAEVSADALGQIAADTSLPNHFRHLAMLRLAQLQDDAVSLDEVRSLLAPVVVAGAPYRVLGEEALALAELRAGDKEAAVSRLQALLLDDEASGALRRRATQLIVSLGGTPEAS</sequence>
<dbReference type="InterPro" id="IPR018704">
    <property type="entry name" value="SecYEG/CpoB_TPR"/>
</dbReference>
<organism evidence="3 4">
    <name type="scientific">Aliiroseovarius pelagivivens</name>
    <dbReference type="NCBI Taxonomy" id="1639690"/>
    <lineage>
        <taxon>Bacteria</taxon>
        <taxon>Pseudomonadati</taxon>
        <taxon>Pseudomonadota</taxon>
        <taxon>Alphaproteobacteria</taxon>
        <taxon>Rhodobacterales</taxon>
        <taxon>Paracoccaceae</taxon>
        <taxon>Aliiroseovarius</taxon>
    </lineage>
</organism>
<protein>
    <recommendedName>
        <fullName evidence="2">Ancillary SecYEG translocon subunit/Cell division coordinator CpoB TPR domain-containing protein</fullName>
    </recommendedName>
</protein>
<feature type="transmembrane region" description="Helical" evidence="1">
    <location>
        <begin position="26"/>
        <end position="44"/>
    </location>
</feature>
<reference evidence="3 4" key="1">
    <citation type="submission" date="2018-03" db="EMBL/GenBank/DDBJ databases">
        <authorList>
            <person name="Keele B.F."/>
        </authorList>
    </citation>
    <scope>NUCLEOTIDE SEQUENCE [LARGE SCALE GENOMIC DNA]</scope>
    <source>
        <strain evidence="3 4">CECT 8811</strain>
    </source>
</reference>
<dbReference type="EMBL" id="OMOI01000001">
    <property type="protein sequence ID" value="SPF76634.1"/>
    <property type="molecule type" value="Genomic_DNA"/>
</dbReference>
<evidence type="ECO:0000256" key="1">
    <source>
        <dbReference type="SAM" id="Phobius"/>
    </source>
</evidence>
<dbReference type="Pfam" id="PF09976">
    <property type="entry name" value="TPR_21"/>
    <property type="match status" value="1"/>
</dbReference>
<keyword evidence="1" id="KW-0472">Membrane</keyword>
<dbReference type="Proteomes" id="UP000244911">
    <property type="component" value="Unassembled WGS sequence"/>
</dbReference>